<gene>
    <name evidence="2" type="ORF">BIFCAT_00981</name>
</gene>
<accession>B6XV74</accession>
<evidence type="ECO:0008006" key="4">
    <source>
        <dbReference type="Google" id="ProtNLM"/>
    </source>
</evidence>
<dbReference type="eggNOG" id="ENOG503324G">
    <property type="taxonomic scope" value="Bacteria"/>
</dbReference>
<evidence type="ECO:0000313" key="2">
    <source>
        <dbReference type="EMBL" id="EEB22010.1"/>
    </source>
</evidence>
<keyword evidence="1" id="KW-1133">Transmembrane helix</keyword>
<name>B6XV74_9BIFI</name>
<dbReference type="Proteomes" id="UP000003882">
    <property type="component" value="Unassembled WGS sequence"/>
</dbReference>
<reference evidence="2 3" key="1">
    <citation type="submission" date="2008-10" db="EMBL/GenBank/DDBJ databases">
        <title>Draft genome sequence of Bifidobacterium catenulatum (DSM 16992).</title>
        <authorList>
            <person name="Sudarsanam P."/>
            <person name="Ley R."/>
            <person name="Guruge J."/>
            <person name="Turnbaugh P.J."/>
            <person name="Mahowald M."/>
            <person name="Liep D."/>
            <person name="Gordon J."/>
        </authorList>
    </citation>
    <scope>NUCLEOTIDE SEQUENCE [LARGE SCALE GENOMIC DNA]</scope>
    <source>
        <strain evidence="2 3">DSM 16992</strain>
    </source>
</reference>
<evidence type="ECO:0000256" key="1">
    <source>
        <dbReference type="SAM" id="Phobius"/>
    </source>
</evidence>
<reference evidence="2 3" key="2">
    <citation type="submission" date="2008-10" db="EMBL/GenBank/DDBJ databases">
        <authorList>
            <person name="Fulton L."/>
            <person name="Clifton S."/>
            <person name="Fulton B."/>
            <person name="Xu J."/>
            <person name="Minx P."/>
            <person name="Pepin K.H."/>
            <person name="Johnson M."/>
            <person name="Bhonagiri V."/>
            <person name="Nash W.E."/>
            <person name="Mardis E.R."/>
            <person name="Wilson R.K."/>
        </authorList>
    </citation>
    <scope>NUCLEOTIDE SEQUENCE [LARGE SCALE GENOMIC DNA]</scope>
    <source>
        <strain evidence="2 3">DSM 16992</strain>
    </source>
</reference>
<sequence length="158" mass="16608">MKKKQDYLFQKDLAIIGDACLFERKIMNKKLYAGISQILLGALVAIAPQTFAHVCAVKETPMACHYTAQAALGIGIVIAVLGVAGLFVSNQTRAGLDIANAVLGVLTITVPTVLIGVCKGAMMHCHMVTLPTLVVLGVLLAVLASIAAYLDLKPAKHA</sequence>
<proteinExistence type="predicted"/>
<feature type="transmembrane region" description="Helical" evidence="1">
    <location>
        <begin position="101"/>
        <end position="122"/>
    </location>
</feature>
<dbReference type="InterPro" id="IPR025531">
    <property type="entry name" value="DUF4418"/>
</dbReference>
<comment type="caution">
    <text evidence="2">The sequence shown here is derived from an EMBL/GenBank/DDBJ whole genome shotgun (WGS) entry which is preliminary data.</text>
</comment>
<keyword evidence="1" id="KW-0812">Transmembrane</keyword>
<feature type="transmembrane region" description="Helical" evidence="1">
    <location>
        <begin position="31"/>
        <end position="51"/>
    </location>
</feature>
<dbReference type="AlphaFoldDB" id="B6XV74"/>
<keyword evidence="1" id="KW-0472">Membrane</keyword>
<protein>
    <recommendedName>
        <fullName evidence="4">DUF4418 domain-containing protein</fullName>
    </recommendedName>
</protein>
<organism evidence="2 3">
    <name type="scientific">Bifidobacterium catenulatum DSM 16992 = JCM 1194 = LMG 11043</name>
    <dbReference type="NCBI Taxonomy" id="566552"/>
    <lineage>
        <taxon>Bacteria</taxon>
        <taxon>Bacillati</taxon>
        <taxon>Actinomycetota</taxon>
        <taxon>Actinomycetes</taxon>
        <taxon>Bifidobacteriales</taxon>
        <taxon>Bifidobacteriaceae</taxon>
        <taxon>Bifidobacterium</taxon>
    </lineage>
</organism>
<feature type="transmembrane region" description="Helical" evidence="1">
    <location>
        <begin position="128"/>
        <end position="150"/>
    </location>
</feature>
<dbReference type="Pfam" id="PF14387">
    <property type="entry name" value="DUF4418"/>
    <property type="match status" value="1"/>
</dbReference>
<evidence type="ECO:0000313" key="3">
    <source>
        <dbReference type="Proteomes" id="UP000003882"/>
    </source>
</evidence>
<dbReference type="EMBL" id="ABXY01000011">
    <property type="protein sequence ID" value="EEB22010.1"/>
    <property type="molecule type" value="Genomic_DNA"/>
</dbReference>
<feature type="transmembrane region" description="Helical" evidence="1">
    <location>
        <begin position="71"/>
        <end position="89"/>
    </location>
</feature>